<feature type="coiled-coil region" evidence="3">
    <location>
        <begin position="53"/>
        <end position="124"/>
    </location>
</feature>
<dbReference type="Proteomes" id="UP000630353">
    <property type="component" value="Unassembled WGS sequence"/>
</dbReference>
<dbReference type="Gene3D" id="3.30.910.20">
    <property type="entry name" value="Skp domain"/>
    <property type="match status" value="1"/>
</dbReference>
<protein>
    <recommendedName>
        <fullName evidence="7">OmpH family outer membrane protein</fullName>
    </recommendedName>
</protein>
<evidence type="ECO:0000313" key="5">
    <source>
        <dbReference type="EMBL" id="GHD46766.1"/>
    </source>
</evidence>
<gene>
    <name evidence="5" type="ORF">GCM10017083_16260</name>
</gene>
<sequence length="194" mass="21516">MPAPRAAALLTALLILGVPTGLLHAQTAPPSAPAEVAELPVAVVDVQGIMRAAQAAKAIHEQIETRRSAYQEEVSAEEKRLRTVEQDLAQQRSILAPEAYQQKVRQFQSQVAEVQRQVQMRKRELDETFAKAMNEVRKSLVSVVAEIAEQRGIKLVLFKSQIVIAEKSLDVSDETLKRLNERLPTVKVDLPPLK</sequence>
<feature type="signal peptide" evidence="4">
    <location>
        <begin position="1"/>
        <end position="25"/>
    </location>
</feature>
<dbReference type="AlphaFoldDB" id="A0A918XQP9"/>
<name>A0A918XQP9_9PROT</name>
<dbReference type="InterPro" id="IPR005632">
    <property type="entry name" value="Chaperone_Skp"/>
</dbReference>
<evidence type="ECO:0008006" key="7">
    <source>
        <dbReference type="Google" id="ProtNLM"/>
    </source>
</evidence>
<dbReference type="EMBL" id="BMZS01000003">
    <property type="protein sequence ID" value="GHD46766.1"/>
    <property type="molecule type" value="Genomic_DNA"/>
</dbReference>
<evidence type="ECO:0000256" key="3">
    <source>
        <dbReference type="SAM" id="Coils"/>
    </source>
</evidence>
<dbReference type="SMART" id="SM00935">
    <property type="entry name" value="OmpH"/>
    <property type="match status" value="1"/>
</dbReference>
<keyword evidence="3" id="KW-0175">Coiled coil</keyword>
<dbReference type="SUPFAM" id="SSF111384">
    <property type="entry name" value="OmpH-like"/>
    <property type="match status" value="1"/>
</dbReference>
<dbReference type="Pfam" id="PF03938">
    <property type="entry name" value="OmpH"/>
    <property type="match status" value="1"/>
</dbReference>
<organism evidence="5 6">
    <name type="scientific">Thalassobaculum fulvum</name>
    <dbReference type="NCBI Taxonomy" id="1633335"/>
    <lineage>
        <taxon>Bacteria</taxon>
        <taxon>Pseudomonadati</taxon>
        <taxon>Pseudomonadota</taxon>
        <taxon>Alphaproteobacteria</taxon>
        <taxon>Rhodospirillales</taxon>
        <taxon>Thalassobaculaceae</taxon>
        <taxon>Thalassobaculum</taxon>
    </lineage>
</organism>
<feature type="chain" id="PRO_5036907224" description="OmpH family outer membrane protein" evidence="4">
    <location>
        <begin position="26"/>
        <end position="194"/>
    </location>
</feature>
<evidence type="ECO:0000256" key="2">
    <source>
        <dbReference type="ARBA" id="ARBA00022729"/>
    </source>
</evidence>
<keyword evidence="6" id="KW-1185">Reference proteome</keyword>
<dbReference type="GO" id="GO:0050821">
    <property type="term" value="P:protein stabilization"/>
    <property type="evidence" value="ECO:0007669"/>
    <property type="project" value="TreeGrafter"/>
</dbReference>
<reference evidence="5" key="1">
    <citation type="journal article" date="2014" name="Int. J. Syst. Evol. Microbiol.">
        <title>Complete genome sequence of Corynebacterium casei LMG S-19264T (=DSM 44701T), isolated from a smear-ripened cheese.</title>
        <authorList>
            <consortium name="US DOE Joint Genome Institute (JGI-PGF)"/>
            <person name="Walter F."/>
            <person name="Albersmeier A."/>
            <person name="Kalinowski J."/>
            <person name="Ruckert C."/>
        </authorList>
    </citation>
    <scope>NUCLEOTIDE SEQUENCE</scope>
    <source>
        <strain evidence="5">KCTC 42651</strain>
    </source>
</reference>
<reference evidence="5" key="2">
    <citation type="submission" date="2020-09" db="EMBL/GenBank/DDBJ databases">
        <authorList>
            <person name="Sun Q."/>
            <person name="Kim S."/>
        </authorList>
    </citation>
    <scope>NUCLEOTIDE SEQUENCE</scope>
    <source>
        <strain evidence="5">KCTC 42651</strain>
    </source>
</reference>
<comment type="similarity">
    <text evidence="1">Belongs to the Skp family.</text>
</comment>
<dbReference type="InterPro" id="IPR024930">
    <property type="entry name" value="Skp_dom_sf"/>
</dbReference>
<dbReference type="PANTHER" id="PTHR35089:SF1">
    <property type="entry name" value="CHAPERONE PROTEIN SKP"/>
    <property type="match status" value="1"/>
</dbReference>
<proteinExistence type="inferred from homology"/>
<comment type="caution">
    <text evidence="5">The sequence shown here is derived from an EMBL/GenBank/DDBJ whole genome shotgun (WGS) entry which is preliminary data.</text>
</comment>
<evidence type="ECO:0000256" key="1">
    <source>
        <dbReference type="ARBA" id="ARBA00009091"/>
    </source>
</evidence>
<accession>A0A918XQP9</accession>
<dbReference type="GO" id="GO:0051082">
    <property type="term" value="F:unfolded protein binding"/>
    <property type="evidence" value="ECO:0007669"/>
    <property type="project" value="InterPro"/>
</dbReference>
<evidence type="ECO:0000256" key="4">
    <source>
        <dbReference type="SAM" id="SignalP"/>
    </source>
</evidence>
<dbReference type="RefSeq" id="WP_189988440.1">
    <property type="nucleotide sequence ID" value="NZ_BMZS01000003.1"/>
</dbReference>
<dbReference type="PANTHER" id="PTHR35089">
    <property type="entry name" value="CHAPERONE PROTEIN SKP"/>
    <property type="match status" value="1"/>
</dbReference>
<evidence type="ECO:0000313" key="6">
    <source>
        <dbReference type="Proteomes" id="UP000630353"/>
    </source>
</evidence>
<dbReference type="GO" id="GO:0005829">
    <property type="term" value="C:cytosol"/>
    <property type="evidence" value="ECO:0007669"/>
    <property type="project" value="TreeGrafter"/>
</dbReference>
<keyword evidence="2 4" id="KW-0732">Signal</keyword>